<dbReference type="Proteomes" id="UP000076078">
    <property type="component" value="Unassembled WGS sequence"/>
</dbReference>
<dbReference type="InterPro" id="IPR011044">
    <property type="entry name" value="Quino_amine_DH_bsu"/>
</dbReference>
<dbReference type="AlphaFoldDB" id="A0A151ZEP5"/>
<gene>
    <name evidence="1" type="ORF">DLAC_06400</name>
</gene>
<evidence type="ECO:0000313" key="2">
    <source>
        <dbReference type="Proteomes" id="UP000076078"/>
    </source>
</evidence>
<comment type="caution">
    <text evidence="1">The sequence shown here is derived from an EMBL/GenBank/DDBJ whole genome shotgun (WGS) entry which is preliminary data.</text>
</comment>
<evidence type="ECO:0000313" key="1">
    <source>
        <dbReference type="EMBL" id="KYQ92421.1"/>
    </source>
</evidence>
<dbReference type="SUPFAM" id="SSF50969">
    <property type="entry name" value="YVTN repeat-like/Quinoprotein amine dehydrogenase"/>
    <property type="match status" value="1"/>
</dbReference>
<organism evidence="1 2">
    <name type="scientific">Tieghemostelium lacteum</name>
    <name type="common">Slime mold</name>
    <name type="synonym">Dictyostelium lacteum</name>
    <dbReference type="NCBI Taxonomy" id="361077"/>
    <lineage>
        <taxon>Eukaryota</taxon>
        <taxon>Amoebozoa</taxon>
        <taxon>Evosea</taxon>
        <taxon>Eumycetozoa</taxon>
        <taxon>Dictyostelia</taxon>
        <taxon>Dictyosteliales</taxon>
        <taxon>Raperosteliaceae</taxon>
        <taxon>Tieghemostelium</taxon>
    </lineage>
</organism>
<sequence length="302" mass="34109">MCITSALAQPTTLYSASEEGFDWTFHEIDLTTGDIIKNISLPSYGGVWALMNPTADSVQMVLLNYTGIYLNEYSIEYNTTKQIGVVDVDSTISYEFSSQPMKLLPNSNTIYLAGSTQVQSSFAPTIYKWDFDNSEFDKLIYSNEQAGGWVEGCLDDENLIFYLIYPNFGGDVATIQQYDIQKNTTNTYTYPMEGSSFNAFSYLFVYDSQLYVLQYSELTQNIQSITFNSGSVTLTSVYTYNSPFYLYQAPFVQVDNFLVVLSSPTEGEIQYTILDISQNFKVISQTTPTTQDIKYSYALTAF</sequence>
<keyword evidence="2" id="KW-1185">Reference proteome</keyword>
<protein>
    <submittedName>
        <fullName evidence="1">Uncharacterized protein</fullName>
    </submittedName>
</protein>
<accession>A0A151ZEP5</accession>
<proteinExistence type="predicted"/>
<dbReference type="InParanoid" id="A0A151ZEP5"/>
<name>A0A151ZEP5_TIELA</name>
<reference evidence="1 2" key="1">
    <citation type="submission" date="2015-12" db="EMBL/GenBank/DDBJ databases">
        <title>Dictyostelia acquired genes for synthesis and detection of signals that induce cell-type specialization by lateral gene transfer from prokaryotes.</title>
        <authorList>
            <person name="Gloeckner G."/>
            <person name="Schaap P."/>
        </authorList>
    </citation>
    <scope>NUCLEOTIDE SEQUENCE [LARGE SCALE GENOMIC DNA]</scope>
    <source>
        <strain evidence="1 2">TK</strain>
    </source>
</reference>
<dbReference type="EMBL" id="LODT01000029">
    <property type="protein sequence ID" value="KYQ92421.1"/>
    <property type="molecule type" value="Genomic_DNA"/>
</dbReference>